<organism evidence="2 3">
    <name type="scientific">Ignicoccus hospitalis (strain KIN4/I / DSM 18386 / JCM 14125)</name>
    <dbReference type="NCBI Taxonomy" id="453591"/>
    <lineage>
        <taxon>Archaea</taxon>
        <taxon>Thermoproteota</taxon>
        <taxon>Thermoprotei</taxon>
        <taxon>Desulfurococcales</taxon>
        <taxon>Desulfurococcaceae</taxon>
        <taxon>Ignicoccus</taxon>
    </lineage>
</organism>
<dbReference type="EMBL" id="CP000816">
    <property type="protein sequence ID" value="ABU82389.1"/>
    <property type="molecule type" value="Genomic_DNA"/>
</dbReference>
<keyword evidence="3" id="KW-1185">Reference proteome</keyword>
<sequence>MAEVLAFDSSEKLKEYIEKLKDELEEREMVVKKLIESYEEEVAELEVLKKMGASIQEGDATLKLSIEGVPLYIRPNPLKVYNLLTKAMSEINELKNAISVLESIAEKLKELPGFAVVIEIKGGKPVAAYMDRIKGGKEEK</sequence>
<dbReference type="eggNOG" id="arCOG04264">
    <property type="taxonomic scope" value="Archaea"/>
</dbReference>
<name>A8ABT7_IGNH4</name>
<accession>A8ABT7</accession>
<dbReference type="KEGG" id="iho:Igni_1213"/>
<keyword evidence="1" id="KW-0175">Coiled coil</keyword>
<dbReference type="Proteomes" id="UP000000262">
    <property type="component" value="Chromosome"/>
</dbReference>
<evidence type="ECO:0008006" key="4">
    <source>
        <dbReference type="Google" id="ProtNLM"/>
    </source>
</evidence>
<feature type="coiled-coil region" evidence="1">
    <location>
        <begin position="84"/>
        <end position="111"/>
    </location>
</feature>
<protein>
    <recommendedName>
        <fullName evidence="4">Prefoldin subunit alpha</fullName>
    </recommendedName>
</protein>
<gene>
    <name evidence="2" type="ordered locus">Igni_1213</name>
</gene>
<dbReference type="STRING" id="453591.Igni_1213"/>
<dbReference type="OrthoDB" id="381234at2157"/>
<dbReference type="AlphaFoldDB" id="A8ABT7"/>
<evidence type="ECO:0000313" key="2">
    <source>
        <dbReference type="EMBL" id="ABU82389.1"/>
    </source>
</evidence>
<evidence type="ECO:0000256" key="1">
    <source>
        <dbReference type="SAM" id="Coils"/>
    </source>
</evidence>
<feature type="coiled-coil region" evidence="1">
    <location>
        <begin position="10"/>
        <end position="51"/>
    </location>
</feature>
<dbReference type="RefSeq" id="WP_012123353.1">
    <property type="nucleotide sequence ID" value="NC_009776.1"/>
</dbReference>
<dbReference type="GeneID" id="5562798"/>
<dbReference type="HOGENOM" id="CLU_1830579_0_0_2"/>
<evidence type="ECO:0000313" key="3">
    <source>
        <dbReference type="Proteomes" id="UP000000262"/>
    </source>
</evidence>
<proteinExistence type="predicted"/>
<reference evidence="2 3" key="1">
    <citation type="journal article" date="2008" name="Genome Biol.">
        <title>A genomic analysis of the archaeal system Ignicoccus hospitalis-Nanoarchaeum equitans.</title>
        <authorList>
            <person name="Podar M."/>
            <person name="Anderson I."/>
            <person name="Makarova K.S."/>
            <person name="Elkins J.G."/>
            <person name="Ivanova N."/>
            <person name="Wall M.A."/>
            <person name="Lykidis A."/>
            <person name="Mavromatis K."/>
            <person name="Sun H."/>
            <person name="Hudson M.E."/>
            <person name="Chen W."/>
            <person name="Deciu C."/>
            <person name="Hutchison D."/>
            <person name="Eads J.R."/>
            <person name="Anderson A."/>
            <person name="Fernandes F."/>
            <person name="Szeto E."/>
            <person name="Lapidus A."/>
            <person name="Kyrpides N.C."/>
            <person name="Saier M.H.Jr."/>
            <person name="Richardson P.M."/>
            <person name="Rachel R."/>
            <person name="Huber H."/>
            <person name="Eisen J.A."/>
            <person name="Koonin E.V."/>
            <person name="Keller M."/>
            <person name="Stetter K.O."/>
        </authorList>
    </citation>
    <scope>NUCLEOTIDE SEQUENCE [LARGE SCALE GENOMIC DNA]</scope>
    <source>
        <strain evidence="3">KIN4/I / DSM 18386 / JCM 14125</strain>
    </source>
</reference>